<comment type="caution">
    <text evidence="4">The sequence shown here is derived from an EMBL/GenBank/DDBJ whole genome shotgun (WGS) entry which is preliminary data.</text>
</comment>
<dbReference type="PANTHER" id="PTHR42776">
    <property type="entry name" value="SERINE PEPTIDASE S9 FAMILY MEMBER"/>
    <property type="match status" value="1"/>
</dbReference>
<keyword evidence="2" id="KW-0645">Protease</keyword>
<dbReference type="InterPro" id="IPR029058">
    <property type="entry name" value="AB_hydrolase_fold"/>
</dbReference>
<dbReference type="OrthoDB" id="262125at2"/>
<keyword evidence="1" id="KW-0378">Hydrolase</keyword>
<evidence type="ECO:0000256" key="2">
    <source>
        <dbReference type="ARBA" id="ARBA00022825"/>
    </source>
</evidence>
<dbReference type="GO" id="GO:0006508">
    <property type="term" value="P:proteolysis"/>
    <property type="evidence" value="ECO:0007669"/>
    <property type="project" value="InterPro"/>
</dbReference>
<organism evidence="4 5">
    <name type="scientific">Microbacterium mitrae</name>
    <dbReference type="NCBI Taxonomy" id="664640"/>
    <lineage>
        <taxon>Bacteria</taxon>
        <taxon>Bacillati</taxon>
        <taxon>Actinomycetota</taxon>
        <taxon>Actinomycetes</taxon>
        <taxon>Micrococcales</taxon>
        <taxon>Microbacteriaceae</taxon>
        <taxon>Microbacterium</taxon>
    </lineage>
</organism>
<dbReference type="Gene3D" id="2.120.10.30">
    <property type="entry name" value="TolB, C-terminal domain"/>
    <property type="match status" value="1"/>
</dbReference>
<dbReference type="GO" id="GO:0004252">
    <property type="term" value="F:serine-type endopeptidase activity"/>
    <property type="evidence" value="ECO:0007669"/>
    <property type="project" value="TreeGrafter"/>
</dbReference>
<dbReference type="EMBL" id="VRSW01000001">
    <property type="protein sequence ID" value="TXK05579.1"/>
    <property type="molecule type" value="Genomic_DNA"/>
</dbReference>
<accession>A0A5C8HQF6</accession>
<dbReference type="RefSeq" id="WP_147824390.1">
    <property type="nucleotide sequence ID" value="NZ_BAAARG010000001.1"/>
</dbReference>
<evidence type="ECO:0000256" key="1">
    <source>
        <dbReference type="ARBA" id="ARBA00022801"/>
    </source>
</evidence>
<dbReference type="Pfam" id="PF07676">
    <property type="entry name" value="PD40"/>
    <property type="match status" value="1"/>
</dbReference>
<keyword evidence="5" id="KW-1185">Reference proteome</keyword>
<proteinExistence type="predicted"/>
<feature type="domain" description="Peptidase S9 prolyl oligopeptidase catalytic" evidence="3">
    <location>
        <begin position="458"/>
        <end position="663"/>
    </location>
</feature>
<dbReference type="SUPFAM" id="SSF53474">
    <property type="entry name" value="alpha/beta-Hydrolases"/>
    <property type="match status" value="1"/>
</dbReference>
<sequence>MKPQDISHLVAVSRPTIAPDGSFAIFATSRPDAAANRNVGQLWRTDFAAQPRRITRGVADSAPVLSPDGSLLAFLRGVEKKGAQLHIADANGGEAVQVTDVHGGVSDFAWAPDGASFVFSARVAENGRYGTVDGLGDAAEAPRRVTGYRWHANGLGYTIDRPSHLFVVPVPDVSAEPFYAPAPAVVPEGSEKPKPQVVYAEPRQLTAAEGVTYAGIAFTPDGSEVLTTVSELQPITVDLTSTVVAVAIADGAERVVVAPEASLSVADIAVADDGTIALLAYSVGPSRTDFVAPGMGLWILDGESPRALTDAATIDLGEVGSHITVVGEDFLVLNRTRGRVHALRVTRTGDISTVIDGDVEIGGLAAAQAPAGLRVVATIASPNSYGELLVVDDSGSRVVTNFGENLRAQGISTPTELTITGRDGYPVHGWLATPEGDGPHPVILMIHGGPYASYGVHVFDEVQTLVDAGYAVAFCNPRGSAGYGTAHGRSIRQAMGTVDFTDVIDFLEGAVASDPRLNGERVGVMGGSYGGYLTAWVTTQDHRFAGAIVERGFLEPESFVGTSDIGSFFGVEYVGADPAQIAAQSPYAQADNVTTPTLVIHSELDCRCPLEQATRYYSKLKHNGVETEMLIFPGENHELTRSGQPRHRLERFEAVLDWWQRVLPVTS</sequence>
<gene>
    <name evidence="4" type="ORF">FVP60_00840</name>
</gene>
<dbReference type="InterPro" id="IPR001375">
    <property type="entry name" value="Peptidase_S9_cat"/>
</dbReference>
<evidence type="ECO:0000313" key="5">
    <source>
        <dbReference type="Proteomes" id="UP000321196"/>
    </source>
</evidence>
<name>A0A5C8HQF6_9MICO</name>
<dbReference type="Proteomes" id="UP000321196">
    <property type="component" value="Unassembled WGS sequence"/>
</dbReference>
<dbReference type="PANTHER" id="PTHR42776:SF27">
    <property type="entry name" value="DIPEPTIDYL PEPTIDASE FAMILY MEMBER 6"/>
    <property type="match status" value="1"/>
</dbReference>
<dbReference type="Gene3D" id="3.40.50.1820">
    <property type="entry name" value="alpha/beta hydrolase"/>
    <property type="match status" value="1"/>
</dbReference>
<protein>
    <submittedName>
        <fullName evidence="4">S9 family peptidase</fullName>
    </submittedName>
</protein>
<evidence type="ECO:0000259" key="3">
    <source>
        <dbReference type="Pfam" id="PF00326"/>
    </source>
</evidence>
<dbReference type="Pfam" id="PF00326">
    <property type="entry name" value="Peptidase_S9"/>
    <property type="match status" value="1"/>
</dbReference>
<evidence type="ECO:0000313" key="4">
    <source>
        <dbReference type="EMBL" id="TXK05579.1"/>
    </source>
</evidence>
<dbReference type="InterPro" id="IPR011659">
    <property type="entry name" value="WD40"/>
</dbReference>
<dbReference type="SUPFAM" id="SSF82171">
    <property type="entry name" value="DPP6 N-terminal domain-like"/>
    <property type="match status" value="1"/>
</dbReference>
<keyword evidence="2" id="KW-0720">Serine protease</keyword>
<dbReference type="AlphaFoldDB" id="A0A5C8HQF6"/>
<reference evidence="4 5" key="1">
    <citation type="submission" date="2019-08" db="EMBL/GenBank/DDBJ databases">
        <authorList>
            <person name="Dong K."/>
        </authorList>
    </citation>
    <scope>NUCLEOTIDE SEQUENCE [LARGE SCALE GENOMIC DNA]</scope>
    <source>
        <strain evidence="4 5">M4-8</strain>
    </source>
</reference>
<dbReference type="InterPro" id="IPR011042">
    <property type="entry name" value="6-blade_b-propeller_TolB-like"/>
</dbReference>